<keyword evidence="2 12" id="KW-0645">Protease</keyword>
<feature type="active site" description="Charge relay system" evidence="8">
    <location>
        <position position="240"/>
    </location>
</feature>
<dbReference type="AlphaFoldDB" id="H5XFL0"/>
<feature type="active site" description="Charge relay system" evidence="8">
    <location>
        <position position="262"/>
    </location>
</feature>
<evidence type="ECO:0000256" key="8">
    <source>
        <dbReference type="PIRSR" id="PIRSR001134-1"/>
    </source>
</evidence>
<feature type="disulfide bond" evidence="9">
    <location>
        <begin position="300"/>
        <end position="310"/>
    </location>
</feature>
<evidence type="ECO:0000256" key="7">
    <source>
        <dbReference type="ARBA" id="ARBA00023157"/>
    </source>
</evidence>
<dbReference type="OrthoDB" id="8781117at2"/>
<dbReference type="Proteomes" id="UP000002791">
    <property type="component" value="Chromosome"/>
</dbReference>
<feature type="disulfide bond" evidence="9">
    <location>
        <begin position="221"/>
        <end position="241"/>
    </location>
</feature>
<dbReference type="STRING" id="882082.SaccyDRAFT_0449"/>
<dbReference type="eggNOG" id="COG0265">
    <property type="taxonomic scope" value="Bacteria"/>
</dbReference>
<dbReference type="RefSeq" id="WP_005453178.1">
    <property type="nucleotide sequence ID" value="NZ_CM001440.1"/>
</dbReference>
<dbReference type="InterPro" id="IPR009003">
    <property type="entry name" value="Peptidase_S1_PA"/>
</dbReference>
<name>H5XFL0_9PSEU</name>
<evidence type="ECO:0000313" key="12">
    <source>
        <dbReference type="EMBL" id="EHR59378.1"/>
    </source>
</evidence>
<keyword evidence="3 10" id="KW-0732">Signal</keyword>
<protein>
    <submittedName>
        <fullName evidence="12">Alpha-lytic protease proenzyme</fullName>
    </submittedName>
</protein>
<evidence type="ECO:0000256" key="6">
    <source>
        <dbReference type="ARBA" id="ARBA00023145"/>
    </source>
</evidence>
<keyword evidence="6" id="KW-0865">Zymogen</keyword>
<evidence type="ECO:0000259" key="11">
    <source>
        <dbReference type="Pfam" id="PF02983"/>
    </source>
</evidence>
<accession>H5XFL0</accession>
<feature type="active site" description="Charge relay system" evidence="8">
    <location>
        <position position="342"/>
    </location>
</feature>
<feature type="chain" id="PRO_5003601681" evidence="10">
    <location>
        <begin position="27"/>
        <end position="381"/>
    </location>
</feature>
<feature type="domain" description="Peptidase S1A alpha-lytic prodomain" evidence="11">
    <location>
        <begin position="136"/>
        <end position="191"/>
    </location>
</feature>
<dbReference type="InterPro" id="IPR043504">
    <property type="entry name" value="Peptidase_S1_PA_chymotrypsin"/>
</dbReference>
<keyword evidence="7 9" id="KW-1015">Disulfide bond</keyword>
<dbReference type="InterPro" id="IPR004236">
    <property type="entry name" value="Pept_S1_alpha_lytic"/>
</dbReference>
<dbReference type="Pfam" id="PF02983">
    <property type="entry name" value="Pro_Al_protease"/>
    <property type="match status" value="1"/>
</dbReference>
<evidence type="ECO:0000256" key="4">
    <source>
        <dbReference type="ARBA" id="ARBA00022801"/>
    </source>
</evidence>
<dbReference type="PRINTS" id="PR00861">
    <property type="entry name" value="ALYTICPTASE"/>
</dbReference>
<comment type="similarity">
    <text evidence="1">Belongs to the peptidase S1 family.</text>
</comment>
<dbReference type="CDD" id="cd21112">
    <property type="entry name" value="alphaLP-like"/>
    <property type="match status" value="1"/>
</dbReference>
<gene>
    <name evidence="12" type="ORF">SaccyDRAFT_0449</name>
</gene>
<dbReference type="InterPro" id="IPR035070">
    <property type="entry name" value="Streptogrisin_prodomain"/>
</dbReference>
<proteinExistence type="inferred from homology"/>
<dbReference type="GO" id="GO:0005576">
    <property type="term" value="C:extracellular region"/>
    <property type="evidence" value="ECO:0007669"/>
    <property type="project" value="InterPro"/>
</dbReference>
<dbReference type="HOGENOM" id="CLU_030648_0_1_11"/>
<keyword evidence="4" id="KW-0378">Hydrolase</keyword>
<dbReference type="PIRSF" id="PIRSF001134">
    <property type="entry name" value="Streptogrisin"/>
    <property type="match status" value="1"/>
</dbReference>
<evidence type="ECO:0000256" key="1">
    <source>
        <dbReference type="ARBA" id="ARBA00007664"/>
    </source>
</evidence>
<sequence length="381" mass="37729">MRKLVRSTVAAGACALVFGAVAPAMASEASEASKASETPEASTASTSGVEGYSADVAAEAVSALVAERGVDQEAAKALLRTQDAAVRTLDAALSQLGDRAAGGYLDASGNPVVNVVSQAAATSVESSGVVTRLVSHTAAELESARAELESLPSVSDTTIATDPITNQVVVTVSDAADDAQAADLVAAAERLGDKVRVEYVAGGFEAAIYGGEAITGGGSRCSAGFNVNSGGQNYIVDAGHCTGAVSQWNVGPSVGASFPGNDYGLIRNDTGSAPGAVSLYNGSAQQINSASNAYVGQSICKSGSTTGLTCGTVRATNVTVNYPQGAVYQLVQTSASVNSGDSGGALFAGSVGLGITSGMGGGSSFFQPLTEALSAYGVRLN</sequence>
<keyword evidence="5" id="KW-0720">Serine protease</keyword>
<dbReference type="InterPro" id="IPR001316">
    <property type="entry name" value="Pept_S1A_streptogrisin"/>
</dbReference>
<keyword evidence="13" id="KW-1185">Reference proteome</keyword>
<evidence type="ECO:0000256" key="9">
    <source>
        <dbReference type="PIRSR" id="PIRSR001134-2"/>
    </source>
</evidence>
<dbReference type="Gene3D" id="2.40.10.10">
    <property type="entry name" value="Trypsin-like serine proteases"/>
    <property type="match status" value="2"/>
</dbReference>
<evidence type="ECO:0000256" key="3">
    <source>
        <dbReference type="ARBA" id="ARBA00022729"/>
    </source>
</evidence>
<reference evidence="12 13" key="1">
    <citation type="submission" date="2011-11" db="EMBL/GenBank/DDBJ databases">
        <title>The Noncontiguous Finished sequence of Saccharomonospora cyanea NA-134.</title>
        <authorList>
            <consortium name="US DOE Joint Genome Institute"/>
            <person name="Lucas S."/>
            <person name="Han J."/>
            <person name="Lapidus A."/>
            <person name="Cheng J.-F."/>
            <person name="Goodwin L."/>
            <person name="Pitluck S."/>
            <person name="Peters L."/>
            <person name="Ovchinnikova G."/>
            <person name="Lu M."/>
            <person name="Detter J.C."/>
            <person name="Han C."/>
            <person name="Tapia R."/>
            <person name="Land M."/>
            <person name="Hauser L."/>
            <person name="Kyrpides N."/>
            <person name="Ivanova N."/>
            <person name="Pagani I."/>
            <person name="Brambilla E.-M."/>
            <person name="Klenk H.-P."/>
            <person name="Woyke T."/>
        </authorList>
    </citation>
    <scope>NUCLEOTIDE SEQUENCE [LARGE SCALE GENOMIC DNA]</scope>
    <source>
        <strain evidence="12 13">NA-134</strain>
    </source>
</reference>
<evidence type="ECO:0000256" key="2">
    <source>
        <dbReference type="ARBA" id="ARBA00022670"/>
    </source>
</evidence>
<feature type="signal peptide" evidence="10">
    <location>
        <begin position="1"/>
        <end position="26"/>
    </location>
</feature>
<organism evidence="12 13">
    <name type="scientific">Saccharomonospora cyanea NA-134</name>
    <dbReference type="NCBI Taxonomy" id="882082"/>
    <lineage>
        <taxon>Bacteria</taxon>
        <taxon>Bacillati</taxon>
        <taxon>Actinomycetota</taxon>
        <taxon>Actinomycetes</taxon>
        <taxon>Pseudonocardiales</taxon>
        <taxon>Pseudonocardiaceae</taxon>
        <taxon>Saccharomonospora</taxon>
    </lineage>
</organism>
<evidence type="ECO:0000256" key="5">
    <source>
        <dbReference type="ARBA" id="ARBA00022825"/>
    </source>
</evidence>
<dbReference type="GO" id="GO:0004252">
    <property type="term" value="F:serine-type endopeptidase activity"/>
    <property type="evidence" value="ECO:0007669"/>
    <property type="project" value="InterPro"/>
</dbReference>
<dbReference type="EMBL" id="CM001440">
    <property type="protein sequence ID" value="EHR59378.1"/>
    <property type="molecule type" value="Genomic_DNA"/>
</dbReference>
<dbReference type="SUPFAM" id="SSF50494">
    <property type="entry name" value="Trypsin-like serine proteases"/>
    <property type="match status" value="1"/>
</dbReference>
<evidence type="ECO:0000313" key="13">
    <source>
        <dbReference type="Proteomes" id="UP000002791"/>
    </source>
</evidence>
<dbReference type="GO" id="GO:0006508">
    <property type="term" value="P:proteolysis"/>
    <property type="evidence" value="ECO:0007669"/>
    <property type="project" value="UniProtKB-KW"/>
</dbReference>
<evidence type="ECO:0000256" key="10">
    <source>
        <dbReference type="SAM" id="SignalP"/>
    </source>
</evidence>
<dbReference type="Gene3D" id="3.30.300.50">
    <property type="match status" value="1"/>
</dbReference>